<dbReference type="InterPro" id="IPR011335">
    <property type="entry name" value="Restrct_endonuc-II-like"/>
</dbReference>
<dbReference type="KEGG" id="pml:ATP_00402"/>
<dbReference type="Pfam" id="PF09588">
    <property type="entry name" value="YqaJ"/>
    <property type="match status" value="1"/>
</dbReference>
<dbReference type="InterPro" id="IPR017482">
    <property type="entry name" value="Lambda-type_endonuclease"/>
</dbReference>
<evidence type="ECO:0000259" key="1">
    <source>
        <dbReference type="Pfam" id="PF09588"/>
    </source>
</evidence>
<gene>
    <name evidence="2" type="ordered locus">ATP_00402</name>
</gene>
<feature type="domain" description="YqaJ viral recombinase" evidence="1">
    <location>
        <begin position="12"/>
        <end position="149"/>
    </location>
</feature>
<dbReference type="InterPro" id="IPR019080">
    <property type="entry name" value="YqaJ_viral_recombinase"/>
</dbReference>
<dbReference type="InterPro" id="IPR051703">
    <property type="entry name" value="NF-kappa-B_Signaling_Reg"/>
</dbReference>
<dbReference type="AlphaFoldDB" id="B3QZI2"/>
<dbReference type="SUPFAM" id="SSF52980">
    <property type="entry name" value="Restriction endonuclease-like"/>
    <property type="match status" value="1"/>
</dbReference>
<dbReference type="CDD" id="cd22343">
    <property type="entry name" value="PDDEXK_lambda_exonuclease-like"/>
    <property type="match status" value="1"/>
</dbReference>
<dbReference type="HOGENOM" id="CLU_1209247_0_0_14"/>
<keyword evidence="3" id="KW-1185">Reference proteome</keyword>
<accession>B3QZI2</accession>
<evidence type="ECO:0000313" key="3">
    <source>
        <dbReference type="Proteomes" id="UP000002020"/>
    </source>
</evidence>
<evidence type="ECO:0000313" key="2">
    <source>
        <dbReference type="EMBL" id="CAP18589.1"/>
    </source>
</evidence>
<dbReference type="NCBIfam" id="TIGR03033">
    <property type="entry name" value="phage_rel_nuc"/>
    <property type="match status" value="1"/>
</dbReference>
<protein>
    <recommendedName>
        <fullName evidence="1">YqaJ viral recombinase domain-containing protein</fullName>
    </recommendedName>
</protein>
<sequence>MEIKDLKQRSKQWYLHRIKYVNATEIATITNNDQYRNLNQLIHDKLFGTTFTGNKYTEHGILMEPIAKQFFETLTKHQFEPTIFVDDTETFSASLDGYNAKTNTILEIKAPFIDENNCVSKSWDNFLTNKEIPINYYCQIQCQLYCSKAKLAYFLVYFSETNYHIEKVYLNSKFIQTMVQCTKKYLDFYQLVKTELLNTTFVKQLAKKNI</sequence>
<reference evidence="2 3" key="1">
    <citation type="journal article" date="2008" name="BMC Genomics">
        <title>The linear chromosome of the plant-pathogenic mycoplasma 'Candidatus Phytoplasma mali'.</title>
        <authorList>
            <person name="Kube M."/>
            <person name="Schneider B."/>
            <person name="Kuhl H."/>
            <person name="Dandekar T."/>
            <person name="Heitmann K."/>
            <person name="Migdoll A.M."/>
            <person name="Reinhardt R."/>
            <person name="Seemueller E."/>
        </authorList>
    </citation>
    <scope>NUCLEOTIDE SEQUENCE [LARGE SCALE GENOMIC DNA]</scope>
    <source>
        <strain evidence="2 3">AT</strain>
    </source>
</reference>
<dbReference type="EMBL" id="CU469464">
    <property type="protein sequence ID" value="CAP18589.1"/>
    <property type="molecule type" value="Genomic_DNA"/>
</dbReference>
<name>B3QZI2_PHYMT</name>
<dbReference type="Gene3D" id="3.90.320.10">
    <property type="match status" value="1"/>
</dbReference>
<dbReference type="InterPro" id="IPR011604">
    <property type="entry name" value="PDDEXK-like_dom_sf"/>
</dbReference>
<dbReference type="PANTHER" id="PTHR46609:SF6">
    <property type="entry name" value="EXONUCLEASE, PHAGE-TYPE_RECB, C-TERMINAL DOMAIN-CONTAINING PROTEIN-RELATED"/>
    <property type="match status" value="1"/>
</dbReference>
<organism evidence="3">
    <name type="scientific">Phytoplasma mali (strain AT)</name>
    <dbReference type="NCBI Taxonomy" id="482235"/>
    <lineage>
        <taxon>Bacteria</taxon>
        <taxon>Bacillati</taxon>
        <taxon>Mycoplasmatota</taxon>
        <taxon>Mollicutes</taxon>
        <taxon>Acholeplasmatales</taxon>
        <taxon>Acholeplasmataceae</taxon>
        <taxon>Candidatus Phytoplasma</taxon>
        <taxon>16SrX (Apple proliferation group)</taxon>
    </lineage>
</organism>
<dbReference type="STRING" id="37692.ATP_00402"/>
<dbReference type="eggNOG" id="COG5377">
    <property type="taxonomic scope" value="Bacteria"/>
</dbReference>
<dbReference type="PANTHER" id="PTHR46609">
    <property type="entry name" value="EXONUCLEASE, PHAGE-TYPE/RECB, C-TERMINAL DOMAIN-CONTAINING PROTEIN"/>
    <property type="match status" value="1"/>
</dbReference>
<proteinExistence type="predicted"/>
<dbReference type="Proteomes" id="UP000002020">
    <property type="component" value="Chromosome"/>
</dbReference>